<gene>
    <name evidence="6" type="ORF">GFH32_17350</name>
</gene>
<evidence type="ECO:0000256" key="1">
    <source>
        <dbReference type="ARBA" id="ARBA00022617"/>
    </source>
</evidence>
<evidence type="ECO:0000256" key="4">
    <source>
        <dbReference type="PROSITE-ProRule" id="PRU00433"/>
    </source>
</evidence>
<dbReference type="InterPro" id="IPR036909">
    <property type="entry name" value="Cyt_c-like_dom_sf"/>
</dbReference>
<dbReference type="Gene3D" id="1.10.760.10">
    <property type="entry name" value="Cytochrome c-like domain"/>
    <property type="match status" value="1"/>
</dbReference>
<dbReference type="PROSITE" id="PS51007">
    <property type="entry name" value="CYTC"/>
    <property type="match status" value="1"/>
</dbReference>
<evidence type="ECO:0000313" key="7">
    <source>
        <dbReference type="Proteomes" id="UP000326921"/>
    </source>
</evidence>
<keyword evidence="7" id="KW-1185">Reference proteome</keyword>
<protein>
    <submittedName>
        <fullName evidence="6">Quinoprotein glucose dehydrogenase</fullName>
    </submittedName>
</protein>
<dbReference type="InterPro" id="IPR009056">
    <property type="entry name" value="Cyt_c-like_dom"/>
</dbReference>
<dbReference type="PANTHER" id="PTHR19328:SF75">
    <property type="entry name" value="ALDOSE SUGAR DEHYDROGENASE YLII"/>
    <property type="match status" value="1"/>
</dbReference>
<dbReference type="EMBL" id="CP045652">
    <property type="protein sequence ID" value="QGA27986.1"/>
    <property type="molecule type" value="Genomic_DNA"/>
</dbReference>
<dbReference type="SUPFAM" id="SSF50952">
    <property type="entry name" value="Soluble quinoprotein glucose dehydrogenase"/>
    <property type="match status" value="1"/>
</dbReference>
<organism evidence="6 7">
    <name type="scientific">Sphingobacterium zhuxiongii</name>
    <dbReference type="NCBI Taxonomy" id="2662364"/>
    <lineage>
        <taxon>Bacteria</taxon>
        <taxon>Pseudomonadati</taxon>
        <taxon>Bacteroidota</taxon>
        <taxon>Sphingobacteriia</taxon>
        <taxon>Sphingobacteriales</taxon>
        <taxon>Sphingobacteriaceae</taxon>
        <taxon>Sphingobacterium</taxon>
    </lineage>
</organism>
<feature type="domain" description="Cytochrome c" evidence="5">
    <location>
        <begin position="401"/>
        <end position="481"/>
    </location>
</feature>
<dbReference type="GO" id="GO:0046872">
    <property type="term" value="F:metal ion binding"/>
    <property type="evidence" value="ECO:0007669"/>
    <property type="project" value="UniProtKB-KW"/>
</dbReference>
<dbReference type="InterPro" id="IPR012938">
    <property type="entry name" value="Glc/Sorbosone_DH"/>
</dbReference>
<dbReference type="Gene3D" id="2.120.10.30">
    <property type="entry name" value="TolB, C-terminal domain"/>
    <property type="match status" value="1"/>
</dbReference>
<keyword evidence="2 4" id="KW-0479">Metal-binding</keyword>
<dbReference type="InterPro" id="IPR011042">
    <property type="entry name" value="6-blade_b-propeller_TolB-like"/>
</dbReference>
<dbReference type="GO" id="GO:0009055">
    <property type="term" value="F:electron transfer activity"/>
    <property type="evidence" value="ECO:0007669"/>
    <property type="project" value="InterPro"/>
</dbReference>
<dbReference type="RefSeq" id="WP_153512814.1">
    <property type="nucleotide sequence ID" value="NZ_CP045652.1"/>
</dbReference>
<dbReference type="PANTHER" id="PTHR19328">
    <property type="entry name" value="HEDGEHOG-INTERACTING PROTEIN"/>
    <property type="match status" value="1"/>
</dbReference>
<dbReference type="GO" id="GO:0020037">
    <property type="term" value="F:heme binding"/>
    <property type="evidence" value="ECO:0007669"/>
    <property type="project" value="InterPro"/>
</dbReference>
<name>A0A5Q0QEH8_9SPHI</name>
<evidence type="ECO:0000256" key="2">
    <source>
        <dbReference type="ARBA" id="ARBA00022723"/>
    </source>
</evidence>
<keyword evidence="1 4" id="KW-0349">Heme</keyword>
<dbReference type="KEGG" id="sphe:GFH32_17350"/>
<dbReference type="Pfam" id="PF07995">
    <property type="entry name" value="GSDH"/>
    <property type="match status" value="1"/>
</dbReference>
<dbReference type="AlphaFoldDB" id="A0A5Q0QEH8"/>
<accession>A0A5Q0QEH8</accession>
<dbReference type="SUPFAM" id="SSF46626">
    <property type="entry name" value="Cytochrome c"/>
    <property type="match status" value="1"/>
</dbReference>
<evidence type="ECO:0000259" key="5">
    <source>
        <dbReference type="PROSITE" id="PS51007"/>
    </source>
</evidence>
<dbReference type="Proteomes" id="UP000326921">
    <property type="component" value="Chromosome"/>
</dbReference>
<keyword evidence="3 4" id="KW-0408">Iron</keyword>
<reference evidence="6 7" key="1">
    <citation type="submission" date="2019-10" db="EMBL/GenBank/DDBJ databases">
        <authorList>
            <person name="Dong K."/>
        </authorList>
    </citation>
    <scope>NUCLEOTIDE SEQUENCE [LARGE SCALE GENOMIC DNA]</scope>
    <source>
        <strain evidence="7">dk4302</strain>
    </source>
</reference>
<proteinExistence type="predicted"/>
<evidence type="ECO:0000313" key="6">
    <source>
        <dbReference type="EMBL" id="QGA27986.1"/>
    </source>
</evidence>
<dbReference type="Pfam" id="PF13442">
    <property type="entry name" value="Cytochrome_CBB3"/>
    <property type="match status" value="1"/>
</dbReference>
<evidence type="ECO:0000256" key="3">
    <source>
        <dbReference type="ARBA" id="ARBA00023004"/>
    </source>
</evidence>
<sequence>MKRNKARLILPFFVSIVYLLCHSCQGERFNQEIEENLQLDSTVLGVSVVADSLVVPWELVWGPDNWIWVSEERGYITKVNPKTGEKRIVLKLPIGARPEGAQSMLVHPDQDKFPYVYIHYKQIKADSLRYNILERYTVQGDTLINPKVLLSFVSGKGHSGSRLAFHGKDCILWATGDQAHYEAPQDLSNPNGKVLRLDLEGKIPSDNPMPNSYVYAYGFRNMQGMVVTPDQRIYTSEHGDATEDEINLIRAGKNYGFPVIEGKSDNDVEIAFQKANGTIDPLISWTPTIAPAGLDYYDAPNIPEWKNSLLLTMLKGQGLRVLKLNPQGDKIVKEELFLEKLYGRIRDICVSPEGDIYICTSNHDWNPMTSPAERDDRILRISKVDKATKTPLKANDLNPKVEGKAGEILYQKFCFSCHKDKGVGLENIYPALKNSAIVADNERLMHTVLNGAKNEEYAMPSFGFLSDKELFEIVNYLRTTINDSQDSITIDEIAKARKK</sequence>
<dbReference type="InterPro" id="IPR011041">
    <property type="entry name" value="Quinoprot_gluc/sorb_DH_b-prop"/>
</dbReference>